<organism evidence="3 4">
    <name type="scientific">Anabaena sphaerica FACHB-251</name>
    <dbReference type="NCBI Taxonomy" id="2692883"/>
    <lineage>
        <taxon>Bacteria</taxon>
        <taxon>Bacillati</taxon>
        <taxon>Cyanobacteriota</taxon>
        <taxon>Cyanophyceae</taxon>
        <taxon>Nostocales</taxon>
        <taxon>Nostocaceae</taxon>
        <taxon>Anabaena</taxon>
    </lineage>
</organism>
<dbReference type="InterPro" id="IPR052177">
    <property type="entry name" value="Divisome_Glycosyl_Hydrolase"/>
</dbReference>
<dbReference type="EMBL" id="JACJQU010000002">
    <property type="protein sequence ID" value="MBD2292661.1"/>
    <property type="molecule type" value="Genomic_DNA"/>
</dbReference>
<dbReference type="SUPFAM" id="SSF51445">
    <property type="entry name" value="(Trans)glycosidases"/>
    <property type="match status" value="1"/>
</dbReference>
<dbReference type="Proteomes" id="UP000662185">
    <property type="component" value="Unassembled WGS sequence"/>
</dbReference>
<evidence type="ECO:0000313" key="3">
    <source>
        <dbReference type="EMBL" id="MBD2292661.1"/>
    </source>
</evidence>
<dbReference type="Gene3D" id="3.20.20.80">
    <property type="entry name" value="Glycosidases"/>
    <property type="match status" value="1"/>
</dbReference>
<proteinExistence type="predicted"/>
<sequence length="386" mass="44920">MSRVEIRGVWLTKTDSQVLKSRQNIAEAMEFLAETGFNVVFPVVWNQGVTLYPSPTMWRMFGIEIDSRFLGRDPLREVVEEARRVGLKVIPWFEYGFASSYNLNGGMLLQQKPEWGAYDYKGNLLKKNGFEWLNAFDFQVQEFLLNLVLEVVKNYDVDGVQGDDRFPALPSEGGYDQGTINRYRQEFQKNPPQNHKDKHWLQWRANILTDVLALLYQEVKAVNPDLLVSISPNIYDWGLREYLQDSPTWLKRGIVDIIHPQIYRRDFLSYKCIIDRLVNEQFTDAMLPKLAPGILIKLGKYRISPNYLLQVVEYHRKLGISGEICFFYEGLRENNCQLAKVLKNGPYAQSALFPNLADLDDFDVSSRRSTSILQQLEKRLRKIFKV</sequence>
<comment type="caution">
    <text evidence="3">The sequence shown here is derived from an EMBL/GenBank/DDBJ whole genome shotgun (WGS) entry which is preliminary data.</text>
</comment>
<dbReference type="RefSeq" id="WP_190557331.1">
    <property type="nucleotide sequence ID" value="NZ_JACJQU010000002.1"/>
</dbReference>
<gene>
    <name evidence="3" type="ORF">H6G06_03965</name>
</gene>
<dbReference type="InterPro" id="IPR017853">
    <property type="entry name" value="GH"/>
</dbReference>
<accession>A0A926WFQ8</accession>
<dbReference type="PANTHER" id="PTHR43405:SF1">
    <property type="entry name" value="GLYCOSYL HYDROLASE DIGH"/>
    <property type="match status" value="1"/>
</dbReference>
<evidence type="ECO:0000313" key="4">
    <source>
        <dbReference type="Proteomes" id="UP000662185"/>
    </source>
</evidence>
<reference evidence="4" key="1">
    <citation type="journal article" date="2020" name="ISME J.">
        <title>Comparative genomics reveals insights into cyanobacterial evolution and habitat adaptation.</title>
        <authorList>
            <person name="Chen M.Y."/>
            <person name="Teng W.K."/>
            <person name="Zhao L."/>
            <person name="Hu C.X."/>
            <person name="Zhou Y.K."/>
            <person name="Han B.P."/>
            <person name="Song L.R."/>
            <person name="Shu W.S."/>
        </authorList>
    </citation>
    <scope>NUCLEOTIDE SEQUENCE [LARGE SCALE GENOMIC DNA]</scope>
    <source>
        <strain evidence="4">FACHB-251</strain>
    </source>
</reference>
<protein>
    <submittedName>
        <fullName evidence="3">Family 10 glycosylhydrolase</fullName>
    </submittedName>
</protein>
<dbReference type="PANTHER" id="PTHR43405">
    <property type="entry name" value="GLYCOSYL HYDROLASE DIGH"/>
    <property type="match status" value="1"/>
</dbReference>
<keyword evidence="4" id="KW-1185">Reference proteome</keyword>
<keyword evidence="1" id="KW-0732">Signal</keyword>
<evidence type="ECO:0000256" key="1">
    <source>
        <dbReference type="ARBA" id="ARBA00022729"/>
    </source>
</evidence>
<evidence type="ECO:0000259" key="2">
    <source>
        <dbReference type="Pfam" id="PF02638"/>
    </source>
</evidence>
<feature type="domain" description="Glycosyl hydrolase-like 10" evidence="2">
    <location>
        <begin position="5"/>
        <end position="304"/>
    </location>
</feature>
<dbReference type="InterPro" id="IPR003790">
    <property type="entry name" value="GHL10"/>
</dbReference>
<name>A0A926WFQ8_9NOST</name>
<dbReference type="Pfam" id="PF02638">
    <property type="entry name" value="GHL10"/>
    <property type="match status" value="1"/>
</dbReference>
<dbReference type="AlphaFoldDB" id="A0A926WFQ8"/>